<proteinExistence type="predicted"/>
<sequence length="482" mass="53006">MSSPSLFSICLMLLLIQQVVSLDYGAALTKSILYYEAQRSGKLPPNQRIQWRGDSGLGDGSDNRIDLVGGYYDAGDNVKFGFPMAFTITMLSWSVIEFEAQLKAKNELSNALDAIKWGTDYLIKAHPQPNVLYGQVGDGDSDHDCWQRPEDMTTPRTSYKIDQQHPGSDLAGETAAAFAAAAIAFKESNPSYSSQLLVHAKQLFDFAKSHQGKYSDSISAVRKFYGSSGFQDELLWAAIWLHRASLDQSYLEYLQSQETGGTRTMFCWDDKFTGVQILISKLILEGKLDKGNKKWAEYGGHAQEFICNCIGKGSANANRTSGGLLWWDPWNDLQYAATASFVITSYSDYLTSLGSDLPCPLGPVSAVDLINFARSQVDYILGINPKNTSYMVGFGSNFPQQVHHRGASIVSMKKDKTPVTCRGGYENWFSKNAPNPNVLDGAIVGGPDYNDNYRDSRANYQQAEPTSVNAAPLVGVLARLAA</sequence>
<keyword evidence="2" id="KW-1185">Reference proteome</keyword>
<reference evidence="1 2" key="1">
    <citation type="journal article" date="2023" name="Science">
        <title>Complex scaffold remodeling in plant triterpene biosynthesis.</title>
        <authorList>
            <person name="De La Pena R."/>
            <person name="Hodgson H."/>
            <person name="Liu J.C."/>
            <person name="Stephenson M.J."/>
            <person name="Martin A.C."/>
            <person name="Owen C."/>
            <person name="Harkess A."/>
            <person name="Leebens-Mack J."/>
            <person name="Jimenez L.E."/>
            <person name="Osbourn A."/>
            <person name="Sattely E.S."/>
        </authorList>
    </citation>
    <scope>NUCLEOTIDE SEQUENCE [LARGE SCALE GENOMIC DNA]</scope>
    <source>
        <strain evidence="2">cv. JPN11</strain>
        <tissue evidence="1">Leaf</tissue>
    </source>
</reference>
<dbReference type="Proteomes" id="UP001164539">
    <property type="component" value="Chromosome 4"/>
</dbReference>
<dbReference type="EMBL" id="CM051397">
    <property type="protein sequence ID" value="KAJ4720084.1"/>
    <property type="molecule type" value="Genomic_DNA"/>
</dbReference>
<evidence type="ECO:0000313" key="2">
    <source>
        <dbReference type="Proteomes" id="UP001164539"/>
    </source>
</evidence>
<accession>A0ACC1Y9F0</accession>
<gene>
    <name evidence="1" type="ORF">OWV82_007967</name>
</gene>
<comment type="caution">
    <text evidence="1">The sequence shown here is derived from an EMBL/GenBank/DDBJ whole genome shotgun (WGS) entry which is preliminary data.</text>
</comment>
<protein>
    <submittedName>
        <fullName evidence="1">Endoglucanase</fullName>
    </submittedName>
</protein>
<organism evidence="1 2">
    <name type="scientific">Melia azedarach</name>
    <name type="common">Chinaberry tree</name>
    <dbReference type="NCBI Taxonomy" id="155640"/>
    <lineage>
        <taxon>Eukaryota</taxon>
        <taxon>Viridiplantae</taxon>
        <taxon>Streptophyta</taxon>
        <taxon>Embryophyta</taxon>
        <taxon>Tracheophyta</taxon>
        <taxon>Spermatophyta</taxon>
        <taxon>Magnoliopsida</taxon>
        <taxon>eudicotyledons</taxon>
        <taxon>Gunneridae</taxon>
        <taxon>Pentapetalae</taxon>
        <taxon>rosids</taxon>
        <taxon>malvids</taxon>
        <taxon>Sapindales</taxon>
        <taxon>Meliaceae</taxon>
        <taxon>Melia</taxon>
    </lineage>
</organism>
<evidence type="ECO:0000313" key="1">
    <source>
        <dbReference type="EMBL" id="KAJ4720084.1"/>
    </source>
</evidence>
<name>A0ACC1Y9F0_MELAZ</name>